<accession>A0A3M6UWF7</accession>
<sequence>MAAKLRAAKVKQQTAPSAQAVTEQDLVVMEEEFDLSNAKESIFEQLNVTHSIHYQQYNCSMVENNTLKNLELAVLKLLCESFNLALPPGVDHRKETS</sequence>
<dbReference type="EMBL" id="RCHS01000573">
    <property type="protein sequence ID" value="RMX57929.1"/>
    <property type="molecule type" value="Genomic_DNA"/>
</dbReference>
<dbReference type="AlphaFoldDB" id="A0A3M6UWF7"/>
<protein>
    <submittedName>
        <fullName evidence="1">Uncharacterized protein</fullName>
    </submittedName>
</protein>
<keyword evidence="2" id="KW-1185">Reference proteome</keyword>
<comment type="caution">
    <text evidence="1">The sequence shown here is derived from an EMBL/GenBank/DDBJ whole genome shotgun (WGS) entry which is preliminary data.</text>
</comment>
<organism evidence="1 2">
    <name type="scientific">Pocillopora damicornis</name>
    <name type="common">Cauliflower coral</name>
    <name type="synonym">Millepora damicornis</name>
    <dbReference type="NCBI Taxonomy" id="46731"/>
    <lineage>
        <taxon>Eukaryota</taxon>
        <taxon>Metazoa</taxon>
        <taxon>Cnidaria</taxon>
        <taxon>Anthozoa</taxon>
        <taxon>Hexacorallia</taxon>
        <taxon>Scleractinia</taxon>
        <taxon>Astrocoeniina</taxon>
        <taxon>Pocilloporidae</taxon>
        <taxon>Pocillopora</taxon>
    </lineage>
</organism>
<name>A0A3M6UWF7_POCDA</name>
<proteinExistence type="predicted"/>
<reference evidence="1 2" key="1">
    <citation type="journal article" date="2018" name="Sci. Rep.">
        <title>Comparative analysis of the Pocillopora damicornis genome highlights role of immune system in coral evolution.</title>
        <authorList>
            <person name="Cunning R."/>
            <person name="Bay R.A."/>
            <person name="Gillette P."/>
            <person name="Baker A.C."/>
            <person name="Traylor-Knowles N."/>
        </authorList>
    </citation>
    <scope>NUCLEOTIDE SEQUENCE [LARGE SCALE GENOMIC DNA]</scope>
    <source>
        <strain evidence="1">RSMAS</strain>
        <tissue evidence="1">Whole animal</tissue>
    </source>
</reference>
<gene>
    <name evidence="1" type="ORF">pdam_00006737</name>
</gene>
<evidence type="ECO:0000313" key="1">
    <source>
        <dbReference type="EMBL" id="RMX57929.1"/>
    </source>
</evidence>
<evidence type="ECO:0000313" key="2">
    <source>
        <dbReference type="Proteomes" id="UP000275408"/>
    </source>
</evidence>
<dbReference type="Proteomes" id="UP000275408">
    <property type="component" value="Unassembled WGS sequence"/>
</dbReference>